<dbReference type="Pfam" id="PF05055">
    <property type="entry name" value="DUF677"/>
    <property type="match status" value="1"/>
</dbReference>
<name>A0A2I0ARU2_9ASPA</name>
<evidence type="ECO:0000256" key="6">
    <source>
        <dbReference type="SAM" id="Coils"/>
    </source>
</evidence>
<keyword evidence="5 7" id="KW-0472">Membrane</keyword>
<dbReference type="PANTHER" id="PTHR31113">
    <property type="entry name" value="UPF0496 PROTEIN 3-RELATED"/>
    <property type="match status" value="1"/>
</dbReference>
<sequence>MSKRTMRSQGDRAPLASCRLAFSAAFRVIFVLHCRLRAFFLFDLWPKQKQEKQRFGRERGEGEWEEAVLLGFVSVAYLPFFLQLLPLHYPFPHCSFHTMGSQFSRRRDSAGSTSSVPGAAAGISQYTAELSSYEAACRVDPEIQTFDAGLQRRTSRAISNLAGNVQLRSLSFDTLREVTGCLLETNQDVVRIILDCKKDIWKNSELFDLVEDYFENSLQTLDFCNVLEKCLKSARDSQLIVQLALHRFDDEVAAAAVAASDQSPEENGRAKCEKTLEELKLFKSAGNPFTDEFFNAFESVYTQQLSMLEKLHHRKIKIEKKFKSVRAWRKVSCVIFASALAALLICSMVAAIVAAPPVAAALAAASSIPIGSMGKWVDSMWREYQNVLTSEKQLTSTMQAGTFFMVADLDSIRILVNRLEDQINSLLENAEFAFTDEEAVRFGIHEIRKKMGVFMKSIEDLLLQADRCSRNIRRARTVVLQRIIKLPQ</sequence>
<protein>
    <submittedName>
        <fullName evidence="8">UPF0496 protein 1</fullName>
    </submittedName>
</protein>
<dbReference type="Proteomes" id="UP000236161">
    <property type="component" value="Unassembled WGS sequence"/>
</dbReference>
<proteinExistence type="inferred from homology"/>
<comment type="subcellular location">
    <subcellularLocation>
        <location evidence="1">Membrane</location>
    </subcellularLocation>
</comment>
<dbReference type="AlphaFoldDB" id="A0A2I0ARU2"/>
<organism evidence="8 9">
    <name type="scientific">Apostasia shenzhenica</name>
    <dbReference type="NCBI Taxonomy" id="1088818"/>
    <lineage>
        <taxon>Eukaryota</taxon>
        <taxon>Viridiplantae</taxon>
        <taxon>Streptophyta</taxon>
        <taxon>Embryophyta</taxon>
        <taxon>Tracheophyta</taxon>
        <taxon>Spermatophyta</taxon>
        <taxon>Magnoliopsida</taxon>
        <taxon>Liliopsida</taxon>
        <taxon>Asparagales</taxon>
        <taxon>Orchidaceae</taxon>
        <taxon>Apostasioideae</taxon>
        <taxon>Apostasia</taxon>
    </lineage>
</organism>
<gene>
    <name evidence="8" type="ORF">AXF42_Ash012909</name>
</gene>
<reference evidence="8 9" key="1">
    <citation type="journal article" date="2017" name="Nature">
        <title>The Apostasia genome and the evolution of orchids.</title>
        <authorList>
            <person name="Zhang G.Q."/>
            <person name="Liu K.W."/>
            <person name="Li Z."/>
            <person name="Lohaus R."/>
            <person name="Hsiao Y.Y."/>
            <person name="Niu S.C."/>
            <person name="Wang J.Y."/>
            <person name="Lin Y.C."/>
            <person name="Xu Q."/>
            <person name="Chen L.J."/>
            <person name="Yoshida K."/>
            <person name="Fujiwara S."/>
            <person name="Wang Z.W."/>
            <person name="Zhang Y.Q."/>
            <person name="Mitsuda N."/>
            <person name="Wang M."/>
            <person name="Liu G.H."/>
            <person name="Pecoraro L."/>
            <person name="Huang H.X."/>
            <person name="Xiao X.J."/>
            <person name="Lin M."/>
            <person name="Wu X.Y."/>
            <person name="Wu W.L."/>
            <person name="Chen Y.Y."/>
            <person name="Chang S.B."/>
            <person name="Sakamoto S."/>
            <person name="Ohme-Takagi M."/>
            <person name="Yagi M."/>
            <person name="Zeng S.J."/>
            <person name="Shen C.Y."/>
            <person name="Yeh C.M."/>
            <person name="Luo Y.B."/>
            <person name="Tsai W.C."/>
            <person name="Van de Peer Y."/>
            <person name="Liu Z.J."/>
        </authorList>
    </citation>
    <scope>NUCLEOTIDE SEQUENCE [LARGE SCALE GENOMIC DNA]</scope>
    <source>
        <strain evidence="9">cv. Shenzhen</strain>
        <tissue evidence="8">Stem</tissue>
    </source>
</reference>
<evidence type="ECO:0000313" key="9">
    <source>
        <dbReference type="Proteomes" id="UP000236161"/>
    </source>
</evidence>
<comment type="similarity">
    <text evidence="2">Belongs to the UPF0496 family.</text>
</comment>
<evidence type="ECO:0000256" key="7">
    <source>
        <dbReference type="SAM" id="Phobius"/>
    </source>
</evidence>
<dbReference type="STRING" id="1088818.A0A2I0ARU2"/>
<keyword evidence="4 7" id="KW-1133">Transmembrane helix</keyword>
<evidence type="ECO:0000313" key="8">
    <source>
        <dbReference type="EMBL" id="PKA58186.1"/>
    </source>
</evidence>
<keyword evidence="9" id="KW-1185">Reference proteome</keyword>
<dbReference type="GO" id="GO:0016020">
    <property type="term" value="C:membrane"/>
    <property type="evidence" value="ECO:0007669"/>
    <property type="project" value="UniProtKB-SubCell"/>
</dbReference>
<dbReference type="EMBL" id="KZ451955">
    <property type="protein sequence ID" value="PKA58186.1"/>
    <property type="molecule type" value="Genomic_DNA"/>
</dbReference>
<feature type="transmembrane region" description="Helical" evidence="7">
    <location>
        <begin position="331"/>
        <end position="352"/>
    </location>
</feature>
<evidence type="ECO:0000256" key="3">
    <source>
        <dbReference type="ARBA" id="ARBA00022692"/>
    </source>
</evidence>
<feature type="coiled-coil region" evidence="6">
    <location>
        <begin position="409"/>
        <end position="436"/>
    </location>
</feature>
<keyword evidence="6" id="KW-0175">Coiled coil</keyword>
<evidence type="ECO:0000256" key="2">
    <source>
        <dbReference type="ARBA" id="ARBA00009074"/>
    </source>
</evidence>
<keyword evidence="3 7" id="KW-0812">Transmembrane</keyword>
<evidence type="ECO:0000256" key="4">
    <source>
        <dbReference type="ARBA" id="ARBA00022989"/>
    </source>
</evidence>
<evidence type="ECO:0000256" key="1">
    <source>
        <dbReference type="ARBA" id="ARBA00004370"/>
    </source>
</evidence>
<dbReference type="PANTHER" id="PTHR31113:SF3">
    <property type="entry name" value="UPF0496 PROTEIN 1"/>
    <property type="match status" value="1"/>
</dbReference>
<evidence type="ECO:0000256" key="5">
    <source>
        <dbReference type="ARBA" id="ARBA00023136"/>
    </source>
</evidence>
<dbReference type="InterPro" id="IPR007749">
    <property type="entry name" value="DUF677"/>
</dbReference>
<accession>A0A2I0ARU2</accession>
<dbReference type="OrthoDB" id="679959at2759"/>